<evidence type="ECO:0000256" key="5">
    <source>
        <dbReference type="ARBA" id="ARBA00023239"/>
    </source>
</evidence>
<dbReference type="InterPro" id="IPR015424">
    <property type="entry name" value="PyrdxlP-dep_Trfase"/>
</dbReference>
<dbReference type="GO" id="GO:0006520">
    <property type="term" value="P:amino acid metabolic process"/>
    <property type="evidence" value="ECO:0007669"/>
    <property type="project" value="InterPro"/>
</dbReference>
<organism evidence="8 9">
    <name type="scientific">Helcobacillus massiliensis</name>
    <dbReference type="NCBI Taxonomy" id="521392"/>
    <lineage>
        <taxon>Bacteria</taxon>
        <taxon>Bacillati</taxon>
        <taxon>Actinomycetota</taxon>
        <taxon>Actinomycetes</taxon>
        <taxon>Micrococcales</taxon>
        <taxon>Dermabacteraceae</taxon>
        <taxon>Helcobacillus</taxon>
    </lineage>
</organism>
<reference evidence="8 9" key="1">
    <citation type="submission" date="2020-08" db="EMBL/GenBank/DDBJ databases">
        <title>Sequencing the genomes of 1000 actinobacteria strains.</title>
        <authorList>
            <person name="Klenk H.-P."/>
        </authorList>
    </citation>
    <scope>NUCLEOTIDE SEQUENCE [LARGE SCALE GENOMIC DNA]</scope>
    <source>
        <strain evidence="8 9">DSM 23040</strain>
    </source>
</reference>
<comment type="cofactor">
    <cofactor evidence="1 6 7">
        <name>pyridoxal 5'-phosphate</name>
        <dbReference type="ChEBI" id="CHEBI:597326"/>
    </cofactor>
</comment>
<dbReference type="Pfam" id="PF00282">
    <property type="entry name" value="Pyridoxal_deC"/>
    <property type="match status" value="1"/>
</dbReference>
<dbReference type="PANTHER" id="PTHR11999">
    <property type="entry name" value="GROUP II PYRIDOXAL-5-PHOSPHATE DECARBOXYLASE"/>
    <property type="match status" value="1"/>
</dbReference>
<dbReference type="InterPro" id="IPR002129">
    <property type="entry name" value="PyrdxlP-dep_de-COase"/>
</dbReference>
<comment type="similarity">
    <text evidence="2 7">Belongs to the group II decarboxylase family.</text>
</comment>
<evidence type="ECO:0000313" key="8">
    <source>
        <dbReference type="EMBL" id="MBB3023913.1"/>
    </source>
</evidence>
<evidence type="ECO:0000256" key="6">
    <source>
        <dbReference type="PIRSR" id="PIRSR602129-50"/>
    </source>
</evidence>
<sequence length="467" mass="50380">MSNSNTDKYPRPVSSVWGDETAAVDAAQNWARRHTALANDPKSTARQAESLAADVGATITEDGIGHAEAMRIFDEVLHPATRSADDPMNLAYIPGAPTRASVAFDFVVSAANVFGGIWEGGAGAIFAENQVLDWLMDLAGWPDGGAGCFVAGGTAGNLSALATARQRAKTKWEADGRYPNGRPPEGFAIACATSAHSSIRSNASLLDCEVVTVELDEQGRLSGDNLAPVLDEHPNVFAVVASGGTTNAGIVDDLASVVRVAHERGLWVHMDGAYGAAALAAPSVRHRFEGIEEVDSFIVDPHKWLFAPYDCCALLYRDPTFAYQAHAQHAEYLDQIVRTDVNPSDLAAHLSRRTRGLPLWYSLATHGTAKYTAAIERTLEICREVTDGIRAADHLEVVVEPQLSVVVFRRVGWGPEQYTAWSERLAHDGQMLCVPTKHEGETLLRLVFTNPDTDPGRVLELLNTTMD</sequence>
<name>A0A839QTX6_9MICO</name>
<dbReference type="PANTHER" id="PTHR11999:SF70">
    <property type="entry name" value="MIP05841P"/>
    <property type="match status" value="1"/>
</dbReference>
<dbReference type="InterPro" id="IPR021115">
    <property type="entry name" value="Pyridoxal-P_BS"/>
</dbReference>
<dbReference type="InterPro" id="IPR010977">
    <property type="entry name" value="Aromatic_deC"/>
</dbReference>
<dbReference type="InterPro" id="IPR015422">
    <property type="entry name" value="PyrdxlP-dep_Trfase_small"/>
</dbReference>
<dbReference type="Proteomes" id="UP000568050">
    <property type="component" value="Unassembled WGS sequence"/>
</dbReference>
<dbReference type="Gene3D" id="3.40.640.10">
    <property type="entry name" value="Type I PLP-dependent aspartate aminotransferase-like (Major domain)"/>
    <property type="match status" value="1"/>
</dbReference>
<dbReference type="GO" id="GO:0004058">
    <property type="term" value="F:aromatic-L-amino-acid decarboxylase activity"/>
    <property type="evidence" value="ECO:0007669"/>
    <property type="project" value="UniProtKB-ARBA"/>
</dbReference>
<keyword evidence="5 7" id="KW-0456">Lyase</keyword>
<feature type="modified residue" description="N6-(pyridoxal phosphate)lysine" evidence="6">
    <location>
        <position position="303"/>
    </location>
</feature>
<evidence type="ECO:0000313" key="9">
    <source>
        <dbReference type="Proteomes" id="UP000568050"/>
    </source>
</evidence>
<dbReference type="EMBL" id="JACHWP010000017">
    <property type="protein sequence ID" value="MBB3023913.1"/>
    <property type="molecule type" value="Genomic_DNA"/>
</dbReference>
<evidence type="ECO:0000256" key="2">
    <source>
        <dbReference type="ARBA" id="ARBA00009533"/>
    </source>
</evidence>
<proteinExistence type="inferred from homology"/>
<keyword evidence="4 6" id="KW-0663">Pyridoxal phosphate</keyword>
<dbReference type="PRINTS" id="PR00800">
    <property type="entry name" value="YHDCRBOXLASE"/>
</dbReference>
<gene>
    <name evidence="8" type="ORF">FHX50_002219</name>
</gene>
<dbReference type="PROSITE" id="PS00392">
    <property type="entry name" value="DDC_GAD_HDC_YDC"/>
    <property type="match status" value="1"/>
</dbReference>
<accession>A0A839QTX6</accession>
<dbReference type="InterPro" id="IPR015421">
    <property type="entry name" value="PyrdxlP-dep_Trfase_major"/>
</dbReference>
<protein>
    <submittedName>
        <fullName evidence="8">Glutamate/tyrosine decarboxylase-like PLP-dependent enzyme</fullName>
    </submittedName>
</protein>
<dbReference type="GO" id="GO:0019752">
    <property type="term" value="P:carboxylic acid metabolic process"/>
    <property type="evidence" value="ECO:0007669"/>
    <property type="project" value="InterPro"/>
</dbReference>
<comment type="caution">
    <text evidence="8">The sequence shown here is derived from an EMBL/GenBank/DDBJ whole genome shotgun (WGS) entry which is preliminary data.</text>
</comment>
<dbReference type="GO" id="GO:0030170">
    <property type="term" value="F:pyridoxal phosphate binding"/>
    <property type="evidence" value="ECO:0007669"/>
    <property type="project" value="InterPro"/>
</dbReference>
<dbReference type="RefSeq" id="WP_343064098.1">
    <property type="nucleotide sequence ID" value="NZ_CBCSFZ010000026.1"/>
</dbReference>
<dbReference type="SUPFAM" id="SSF53383">
    <property type="entry name" value="PLP-dependent transferases"/>
    <property type="match status" value="1"/>
</dbReference>
<evidence type="ECO:0000256" key="4">
    <source>
        <dbReference type="ARBA" id="ARBA00022898"/>
    </source>
</evidence>
<evidence type="ECO:0000256" key="3">
    <source>
        <dbReference type="ARBA" id="ARBA00022793"/>
    </source>
</evidence>
<dbReference type="Gene3D" id="3.90.1150.10">
    <property type="entry name" value="Aspartate Aminotransferase, domain 1"/>
    <property type="match status" value="1"/>
</dbReference>
<dbReference type="AlphaFoldDB" id="A0A839QTX6"/>
<evidence type="ECO:0000256" key="1">
    <source>
        <dbReference type="ARBA" id="ARBA00001933"/>
    </source>
</evidence>
<keyword evidence="9" id="KW-1185">Reference proteome</keyword>
<keyword evidence="3" id="KW-0210">Decarboxylase</keyword>
<evidence type="ECO:0000256" key="7">
    <source>
        <dbReference type="RuleBase" id="RU000382"/>
    </source>
</evidence>